<dbReference type="GO" id="GO:0004222">
    <property type="term" value="F:metalloendopeptidase activity"/>
    <property type="evidence" value="ECO:0007669"/>
    <property type="project" value="InterPro"/>
</dbReference>
<comment type="cofactor">
    <cofactor evidence="1">
        <name>Zn(2+)</name>
        <dbReference type="ChEBI" id="CHEBI:29105"/>
    </cofactor>
</comment>
<feature type="domain" description="Peptidase M13 N-terminal" evidence="9">
    <location>
        <begin position="89"/>
        <end position="472"/>
    </location>
</feature>
<evidence type="ECO:0008006" key="11">
    <source>
        <dbReference type="Google" id="ProtNLM"/>
    </source>
</evidence>
<dbReference type="SUPFAM" id="SSF55486">
    <property type="entry name" value="Metalloproteases ('zincins'), catalytic domain"/>
    <property type="match status" value="1"/>
</dbReference>
<feature type="compositionally biased region" description="Basic residues" evidence="7">
    <location>
        <begin position="1"/>
        <end position="17"/>
    </location>
</feature>
<evidence type="ECO:0000256" key="5">
    <source>
        <dbReference type="ARBA" id="ARBA00022833"/>
    </source>
</evidence>
<evidence type="ECO:0000256" key="1">
    <source>
        <dbReference type="ARBA" id="ARBA00001947"/>
    </source>
</evidence>
<dbReference type="InterPro" id="IPR000718">
    <property type="entry name" value="Peptidase_M13"/>
</dbReference>
<dbReference type="InterPro" id="IPR042089">
    <property type="entry name" value="Peptidase_M13_dom_2"/>
</dbReference>
<evidence type="ECO:0000256" key="3">
    <source>
        <dbReference type="ARBA" id="ARBA00022723"/>
    </source>
</evidence>
<feature type="region of interest" description="Disordered" evidence="7">
    <location>
        <begin position="1"/>
        <end position="20"/>
    </location>
</feature>
<reference evidence="10" key="1">
    <citation type="journal article" date="2020" name="Nature">
        <title>Giant virus diversity and host interactions through global metagenomics.</title>
        <authorList>
            <person name="Schulz F."/>
            <person name="Roux S."/>
            <person name="Paez-Espino D."/>
            <person name="Jungbluth S."/>
            <person name="Walsh D.A."/>
            <person name="Denef V.J."/>
            <person name="McMahon K.D."/>
            <person name="Konstantinidis K.T."/>
            <person name="Eloe-Fadrosh E.A."/>
            <person name="Kyrpides N.C."/>
            <person name="Woyke T."/>
        </authorList>
    </citation>
    <scope>NUCLEOTIDE SEQUENCE</scope>
    <source>
        <strain evidence="10">GVMAG-M-3300009163-63</strain>
    </source>
</reference>
<dbReference type="Gene3D" id="3.40.390.10">
    <property type="entry name" value="Collagenase (Catalytic Domain)"/>
    <property type="match status" value="1"/>
</dbReference>
<sequence>MKNKTRKNKREVKKSHNRNVGVEKNKKLIIKDDVGCITVNNSFEENFEHYLKSSTKSGKELRATKKSVSVGKELIRVFDKPLAPTSVNPKDDFYTYVNYDWLKKMKSKRTEHYYTRIDSFRMLQEKVYYQLVDIVKGYTSEHSDHKSKMIRNVYESFLHLDESTCETHWINIKKELDKIFETGTCFDLLIYMNKNEIVSSFCPLSFSIITDDKDSQINRCHINSPQLSYYNDELYDNDDKNDEYKKKFNKNFNDFVTHMFALAFGKDNEYKSQDVIDVEKQMLDAMNSYDSKIKEADDGYNIVTASEAANKYQIHWEEITKGLGFKSTPSFFITDNLNYLSKIVGIIHENWNSKKWKTYIYYCYFKQLMRFHNSWRVLYYNYFGKTVKGQDVIWPQAIYPIFGLSYCFNTFLTEQYISKYANGAYIKWASNLAYDLKTVFMRKIERNKWMSPKTKKYAILKLKHIRVDMAHPPYLVPDPDIEYKVNDAWGNICACNEWRLKILIESEGKQYIDLPLVDWSVTFSLAGNQAYVVNAFYDPTKNNIYLPLAYLQKPFIDGDERGIEYNLAYIGYTIGHELSHSLDDLGSMYDYKGNLFNWWTPHDRKVFDSKVKDVIRQYETFAARDGIKMDGSLSVGENLADISGLAIIEEYLRDYQINKDYINPIKKLSFETLFMYIAYQWRSYVSKDSIDIELKINPHPLDKYRANCPLSRLRLFKSIYNIKKGDGMYWHNDTIW</sequence>
<dbReference type="CDD" id="cd08662">
    <property type="entry name" value="M13"/>
    <property type="match status" value="1"/>
</dbReference>
<organism evidence="10">
    <name type="scientific">viral metagenome</name>
    <dbReference type="NCBI Taxonomy" id="1070528"/>
    <lineage>
        <taxon>unclassified sequences</taxon>
        <taxon>metagenomes</taxon>
        <taxon>organismal metagenomes</taxon>
    </lineage>
</organism>
<dbReference type="PRINTS" id="PR00786">
    <property type="entry name" value="NEPRILYSIN"/>
</dbReference>
<dbReference type="GO" id="GO:0005886">
    <property type="term" value="C:plasma membrane"/>
    <property type="evidence" value="ECO:0007669"/>
    <property type="project" value="TreeGrafter"/>
</dbReference>
<keyword evidence="6" id="KW-0482">Metalloprotease</keyword>
<dbReference type="PROSITE" id="PS51885">
    <property type="entry name" value="NEPRILYSIN"/>
    <property type="match status" value="1"/>
</dbReference>
<dbReference type="InterPro" id="IPR008753">
    <property type="entry name" value="Peptidase_M13_N"/>
</dbReference>
<evidence type="ECO:0000256" key="2">
    <source>
        <dbReference type="ARBA" id="ARBA00022670"/>
    </source>
</evidence>
<dbReference type="Pfam" id="PF01431">
    <property type="entry name" value="Peptidase_M13"/>
    <property type="match status" value="1"/>
</dbReference>
<dbReference type="Pfam" id="PF05649">
    <property type="entry name" value="Peptidase_M13_N"/>
    <property type="match status" value="1"/>
</dbReference>
<proteinExistence type="predicted"/>
<feature type="domain" description="Peptidase M13 C-terminal" evidence="8">
    <location>
        <begin position="534"/>
        <end position="731"/>
    </location>
</feature>
<name>A0A6C0F251_9ZZZZ</name>
<evidence type="ECO:0000259" key="9">
    <source>
        <dbReference type="Pfam" id="PF05649"/>
    </source>
</evidence>
<dbReference type="EMBL" id="MN739006">
    <property type="protein sequence ID" value="QHT34733.1"/>
    <property type="molecule type" value="Genomic_DNA"/>
</dbReference>
<evidence type="ECO:0000259" key="8">
    <source>
        <dbReference type="Pfam" id="PF01431"/>
    </source>
</evidence>
<dbReference type="AlphaFoldDB" id="A0A6C0F251"/>
<dbReference type="GO" id="GO:0046872">
    <property type="term" value="F:metal ion binding"/>
    <property type="evidence" value="ECO:0007669"/>
    <property type="project" value="UniProtKB-KW"/>
</dbReference>
<evidence type="ECO:0000256" key="7">
    <source>
        <dbReference type="SAM" id="MobiDB-lite"/>
    </source>
</evidence>
<evidence type="ECO:0000256" key="4">
    <source>
        <dbReference type="ARBA" id="ARBA00022801"/>
    </source>
</evidence>
<dbReference type="InterPro" id="IPR018497">
    <property type="entry name" value="Peptidase_M13_C"/>
</dbReference>
<keyword evidence="2" id="KW-0645">Protease</keyword>
<accession>A0A6C0F251</accession>
<evidence type="ECO:0000256" key="6">
    <source>
        <dbReference type="ARBA" id="ARBA00023049"/>
    </source>
</evidence>
<dbReference type="InterPro" id="IPR024079">
    <property type="entry name" value="MetalloPept_cat_dom_sf"/>
</dbReference>
<keyword evidence="5" id="KW-0862">Zinc</keyword>
<dbReference type="GO" id="GO:0016485">
    <property type="term" value="P:protein processing"/>
    <property type="evidence" value="ECO:0007669"/>
    <property type="project" value="TreeGrafter"/>
</dbReference>
<dbReference type="PANTHER" id="PTHR11733:SF241">
    <property type="entry name" value="GH26575P-RELATED"/>
    <property type="match status" value="1"/>
</dbReference>
<dbReference type="PANTHER" id="PTHR11733">
    <property type="entry name" value="ZINC METALLOPROTEASE FAMILY M13 NEPRILYSIN-RELATED"/>
    <property type="match status" value="1"/>
</dbReference>
<dbReference type="Gene3D" id="1.10.1380.10">
    <property type="entry name" value="Neutral endopeptidase , domain2"/>
    <property type="match status" value="1"/>
</dbReference>
<evidence type="ECO:0000313" key="10">
    <source>
        <dbReference type="EMBL" id="QHT34733.1"/>
    </source>
</evidence>
<keyword evidence="3" id="KW-0479">Metal-binding</keyword>
<keyword evidence="4" id="KW-0378">Hydrolase</keyword>
<protein>
    <recommendedName>
        <fullName evidence="11">Peptidase M13 C-terminal domain-containing protein</fullName>
    </recommendedName>
</protein>